<comment type="caution">
    <text evidence="1">The sequence shown here is derived from an EMBL/GenBank/DDBJ whole genome shotgun (WGS) entry which is preliminary data.</text>
</comment>
<gene>
    <name evidence="1" type="ORF">N8T08_004374</name>
</gene>
<organism evidence="1 2">
    <name type="scientific">Aspergillus melleus</name>
    <dbReference type="NCBI Taxonomy" id="138277"/>
    <lineage>
        <taxon>Eukaryota</taxon>
        <taxon>Fungi</taxon>
        <taxon>Dikarya</taxon>
        <taxon>Ascomycota</taxon>
        <taxon>Pezizomycotina</taxon>
        <taxon>Eurotiomycetes</taxon>
        <taxon>Eurotiomycetidae</taxon>
        <taxon>Eurotiales</taxon>
        <taxon>Aspergillaceae</taxon>
        <taxon>Aspergillus</taxon>
        <taxon>Aspergillus subgen. Circumdati</taxon>
    </lineage>
</organism>
<evidence type="ECO:0000313" key="1">
    <source>
        <dbReference type="EMBL" id="KAK1145221.1"/>
    </source>
</evidence>
<dbReference type="EMBL" id="JAOPJF010000025">
    <property type="protein sequence ID" value="KAK1145221.1"/>
    <property type="molecule type" value="Genomic_DNA"/>
</dbReference>
<name>A0ACC3B4U0_9EURO</name>
<keyword evidence="2" id="KW-1185">Reference proteome</keyword>
<proteinExistence type="predicted"/>
<sequence>MPEHLPTEPPKPDGGWTFTRSDETSLRNISSWRVAEGAAGDSHLIQVSWPLDWPTDPCTRANVLYVVDGNAMFLTATEVVRQRQALQPQRPGTIVVGIGYPLADTASLWDARRGYDLTPPCEKFTPPNGPDGQPQPHDFGGADKFLHFITTVVQPFLLGSEFPRVELVRTALFGHSYGGLFVLHSLFTRPASFDTYLAASPSIWWNDRFVLAQESRFLLDPGLGSRPALRLCYGSREQFPVRNKAESDESFERQVQGKMERRMNDNCKELYDRLVRDGRLRSVEIREYPDEDHGSVIATALSGSILYFLDLED</sequence>
<dbReference type="Proteomes" id="UP001177260">
    <property type="component" value="Unassembled WGS sequence"/>
</dbReference>
<accession>A0ACC3B4U0</accession>
<reference evidence="1 2" key="1">
    <citation type="journal article" date="2023" name="ACS Omega">
        <title>Identification of the Neoaspergillic Acid Biosynthesis Gene Cluster by Establishing an In Vitro CRISPR-Ribonucleoprotein Genetic System in Aspergillus melleus.</title>
        <authorList>
            <person name="Yuan B."/>
            <person name="Grau M.F."/>
            <person name="Murata R.M."/>
            <person name="Torok T."/>
            <person name="Venkateswaran K."/>
            <person name="Stajich J.E."/>
            <person name="Wang C.C.C."/>
        </authorList>
    </citation>
    <scope>NUCLEOTIDE SEQUENCE [LARGE SCALE GENOMIC DNA]</scope>
    <source>
        <strain evidence="1 2">IMV 1140</strain>
    </source>
</reference>
<evidence type="ECO:0000313" key="2">
    <source>
        <dbReference type="Proteomes" id="UP001177260"/>
    </source>
</evidence>
<protein>
    <submittedName>
        <fullName evidence="1">Uncharacterized protein</fullName>
    </submittedName>
</protein>